<reference evidence="2 3" key="1">
    <citation type="submission" date="2022-03" db="EMBL/GenBank/DDBJ databases">
        <title>Sinomonas sp. isolated from a soil.</title>
        <authorList>
            <person name="Han J."/>
            <person name="Kim D.-U."/>
        </authorList>
    </citation>
    <scope>NUCLEOTIDE SEQUENCE [LARGE SCALE GENOMIC DNA]</scope>
    <source>
        <strain evidence="2 3">5-5</strain>
    </source>
</reference>
<feature type="domain" description="Phosphoribosyltransferase" evidence="1">
    <location>
        <begin position="2"/>
        <end position="40"/>
    </location>
</feature>
<dbReference type="InterPro" id="IPR029057">
    <property type="entry name" value="PRTase-like"/>
</dbReference>
<proteinExistence type="predicted"/>
<dbReference type="EMBL" id="JAKZBV010000001">
    <property type="protein sequence ID" value="MCH6469640.1"/>
    <property type="molecule type" value="Genomic_DNA"/>
</dbReference>
<accession>A0ABS9TZ28</accession>
<dbReference type="Proteomes" id="UP001202922">
    <property type="component" value="Unassembled WGS sequence"/>
</dbReference>
<dbReference type="RefSeq" id="WP_241053055.1">
    <property type="nucleotide sequence ID" value="NZ_JAKZBV010000001.1"/>
</dbReference>
<name>A0ABS9TZ28_9MICC</name>
<organism evidence="2 3">
    <name type="scientific">Sinomonas terrae</name>
    <dbReference type="NCBI Taxonomy" id="2908838"/>
    <lineage>
        <taxon>Bacteria</taxon>
        <taxon>Bacillati</taxon>
        <taxon>Actinomycetota</taxon>
        <taxon>Actinomycetes</taxon>
        <taxon>Micrococcales</taxon>
        <taxon>Micrococcaceae</taxon>
        <taxon>Sinomonas</taxon>
    </lineage>
</organism>
<evidence type="ECO:0000313" key="2">
    <source>
        <dbReference type="EMBL" id="MCH6469640.1"/>
    </source>
</evidence>
<dbReference type="InterPro" id="IPR000836">
    <property type="entry name" value="PRTase_dom"/>
</dbReference>
<dbReference type="SUPFAM" id="SSF53271">
    <property type="entry name" value="PRTase-like"/>
    <property type="match status" value="1"/>
</dbReference>
<dbReference type="Pfam" id="PF00156">
    <property type="entry name" value="Pribosyltran"/>
    <property type="match status" value="1"/>
</dbReference>
<dbReference type="CDD" id="cd06223">
    <property type="entry name" value="PRTases_typeI"/>
    <property type="match status" value="1"/>
</dbReference>
<evidence type="ECO:0000259" key="1">
    <source>
        <dbReference type="Pfam" id="PF00156"/>
    </source>
</evidence>
<comment type="caution">
    <text evidence="2">The sequence shown here is derived from an EMBL/GenBank/DDBJ whole genome shotgun (WGS) entry which is preliminary data.</text>
</comment>
<dbReference type="Gene3D" id="3.40.50.2020">
    <property type="match status" value="1"/>
</dbReference>
<keyword evidence="3" id="KW-1185">Reference proteome</keyword>
<sequence>MAGEAVVIVDDVLTTGATLREAARALEDIGAVVLGAVVVAVVPGAGRTDPPLSRSERT</sequence>
<evidence type="ECO:0000313" key="3">
    <source>
        <dbReference type="Proteomes" id="UP001202922"/>
    </source>
</evidence>
<gene>
    <name evidence="2" type="ORF">L0M17_06510</name>
</gene>
<protein>
    <recommendedName>
        <fullName evidence="1">Phosphoribosyltransferase domain-containing protein</fullName>
    </recommendedName>
</protein>